<dbReference type="GO" id="GO:0016051">
    <property type="term" value="P:carbohydrate biosynthetic process"/>
    <property type="evidence" value="ECO:0007669"/>
    <property type="project" value="InterPro"/>
</dbReference>
<comment type="caution">
    <text evidence="2">The sequence shown here is derived from an EMBL/GenBank/DDBJ whole genome shotgun (WGS) entry which is preliminary data.</text>
</comment>
<dbReference type="Pfam" id="PF03102">
    <property type="entry name" value="NeuB"/>
    <property type="match status" value="1"/>
</dbReference>
<dbReference type="InterPro" id="IPR029044">
    <property type="entry name" value="Nucleotide-diphossugar_trans"/>
</dbReference>
<sequence length="596" mass="65959">MKPEHPILIFECANAHGGDAQVLKQTITRFAEIDYPEKHIKFQPLHPDRIALPDFSAYGIYQELFFEEGEWADIIDLADSRFDGVWLDIFDSYGVDILSRNIGRIAGIKLQSSVLENYEVITRLKDLSLSDTRLMINISGHELPSIERFAVFFAALEPAEIVLQLGFQDYPTRIEDTGLNKIAPLRAAFPGLTLCLADHAPAEDDLATIVPLLGVAAGCAMVEKHICLDRTGAKYDFHSALHPDEMRIVADRLAQLPAMSGVPFISDPEKNYLATTVQVPVAAHDLPEGSTLAFSDLIYRRTAQAGEPLSELMRAQGRPSVLGQPIGEGQTINASQFRPAKVGVIVACRMKSSRLKNKAVAPIAGRPSVERCLENCLMIDGADLVVLATSTLEDDAGLEDYTLDGRTRFWQGDPDDVIQRYLGACEAFGIDVVIRVTADCPVVSPEIAAALLERHFTSGADYTVAAQCAVGSGTEIINREALQRVIDLKGGAQHSEYMTWYFQNNTHIFKVETVDLPGDLVRDYRLTLDYPEDLELFSQLYERLARDGRDASLKNVFAVLDGDEQLANVNRHLSLSYRTDHDLISRLNKETKIDIG</sequence>
<protein>
    <submittedName>
        <fullName evidence="2">N-acetylneuraminate synthase family protein</fullName>
    </submittedName>
</protein>
<dbReference type="SUPFAM" id="SSF53448">
    <property type="entry name" value="Nucleotide-diphospho-sugar transferases"/>
    <property type="match status" value="1"/>
</dbReference>
<dbReference type="Pfam" id="PF02348">
    <property type="entry name" value="CTP_transf_3"/>
    <property type="match status" value="1"/>
</dbReference>
<feature type="domain" description="PseI/NeuA/B-like" evidence="1">
    <location>
        <begin position="56"/>
        <end position="260"/>
    </location>
</feature>
<name>A0A9X3UMU9_9HYPH</name>
<dbReference type="PANTHER" id="PTHR42866:SF1">
    <property type="entry name" value="SPORE COAT POLYSACCHARIDE BIOSYNTHESIS PROTEIN SPSF"/>
    <property type="match status" value="1"/>
</dbReference>
<dbReference type="GO" id="GO:0005829">
    <property type="term" value="C:cytosol"/>
    <property type="evidence" value="ECO:0007669"/>
    <property type="project" value="TreeGrafter"/>
</dbReference>
<proteinExistence type="predicted"/>
<gene>
    <name evidence="2" type="ORF">OQ273_23590</name>
</gene>
<dbReference type="PANTHER" id="PTHR42866">
    <property type="entry name" value="3-DEOXY-MANNO-OCTULOSONATE CYTIDYLYLTRANSFERASE"/>
    <property type="match status" value="1"/>
</dbReference>
<evidence type="ECO:0000313" key="3">
    <source>
        <dbReference type="Proteomes" id="UP001151234"/>
    </source>
</evidence>
<evidence type="ECO:0000313" key="2">
    <source>
        <dbReference type="EMBL" id="MDA5401570.1"/>
    </source>
</evidence>
<dbReference type="Proteomes" id="UP001151234">
    <property type="component" value="Unassembled WGS sequence"/>
</dbReference>
<dbReference type="AlphaFoldDB" id="A0A9X3UMU9"/>
<accession>A0A9X3UMU9</accession>
<dbReference type="Gene3D" id="3.20.20.70">
    <property type="entry name" value="Aldolase class I"/>
    <property type="match status" value="1"/>
</dbReference>
<dbReference type="Gene3D" id="3.90.550.10">
    <property type="entry name" value="Spore Coat Polysaccharide Biosynthesis Protein SpsA, Chain A"/>
    <property type="match status" value="1"/>
</dbReference>
<dbReference type="InterPro" id="IPR003329">
    <property type="entry name" value="Cytidylyl_trans"/>
</dbReference>
<dbReference type="SUPFAM" id="SSF51569">
    <property type="entry name" value="Aldolase"/>
    <property type="match status" value="1"/>
</dbReference>
<dbReference type="InterPro" id="IPR013132">
    <property type="entry name" value="PseI/NeuA/B-like_N"/>
</dbReference>
<evidence type="ECO:0000259" key="1">
    <source>
        <dbReference type="Pfam" id="PF03102"/>
    </source>
</evidence>
<dbReference type="CDD" id="cd11614">
    <property type="entry name" value="SAF_CpaB_FlgA_like"/>
    <property type="match status" value="1"/>
</dbReference>
<organism evidence="2 3">
    <name type="scientific">Hoeflea prorocentri</name>
    <dbReference type="NCBI Taxonomy" id="1922333"/>
    <lineage>
        <taxon>Bacteria</taxon>
        <taxon>Pseudomonadati</taxon>
        <taxon>Pseudomonadota</taxon>
        <taxon>Alphaproteobacteria</taxon>
        <taxon>Hyphomicrobiales</taxon>
        <taxon>Rhizobiaceae</taxon>
        <taxon>Hoeflea</taxon>
    </lineage>
</organism>
<keyword evidence="3" id="KW-1185">Reference proteome</keyword>
<dbReference type="InterPro" id="IPR013785">
    <property type="entry name" value="Aldolase_TIM"/>
</dbReference>
<dbReference type="RefSeq" id="WP_267993551.1">
    <property type="nucleotide sequence ID" value="NZ_JAPJZI010000002.1"/>
</dbReference>
<dbReference type="EMBL" id="JAPJZI010000002">
    <property type="protein sequence ID" value="MDA5401570.1"/>
    <property type="molecule type" value="Genomic_DNA"/>
</dbReference>
<reference evidence="2" key="1">
    <citation type="submission" date="2022-11" db="EMBL/GenBank/DDBJ databases">
        <title>Draft genome sequence of Hoeflea poritis E7-10 and Hoeflea prorocentri PM5-8, separated from scleractinian coral Porites lutea and marine dinoflagellate.</title>
        <authorList>
            <person name="Zhang G."/>
            <person name="Wei Q."/>
            <person name="Cai L."/>
        </authorList>
    </citation>
    <scope>NUCLEOTIDE SEQUENCE</scope>
    <source>
        <strain evidence="2">PM5-8</strain>
    </source>
</reference>